<name>A0A7K3WXH5_9FLAO</name>
<dbReference type="RefSeq" id="WP_163286792.1">
    <property type="nucleotide sequence ID" value="NZ_JAAGVY010000049.1"/>
</dbReference>
<keyword evidence="1" id="KW-0732">Signal</keyword>
<dbReference type="InterPro" id="IPR032710">
    <property type="entry name" value="NTF2-like_dom_sf"/>
</dbReference>
<protein>
    <submittedName>
        <fullName evidence="3">Nuclear transport factor 2 family protein</fullName>
    </submittedName>
</protein>
<dbReference type="PROSITE" id="PS51257">
    <property type="entry name" value="PROKAR_LIPOPROTEIN"/>
    <property type="match status" value="1"/>
</dbReference>
<reference evidence="3 4" key="1">
    <citation type="submission" date="2020-02" db="EMBL/GenBank/DDBJ databases">
        <title>Out from the shadows clarifying the taxonomy of the family Cryomorphaceae and related taxa by utilizing the GTDB taxonomic framework.</title>
        <authorList>
            <person name="Bowman J.P."/>
        </authorList>
    </citation>
    <scope>NUCLEOTIDE SEQUENCE [LARGE SCALE GENOMIC DNA]</scope>
    <source>
        <strain evidence="3 4">QSSC 1-22</strain>
    </source>
</reference>
<gene>
    <name evidence="3" type="ORF">G3O08_17705</name>
</gene>
<dbReference type="Gene3D" id="3.10.450.50">
    <property type="match status" value="1"/>
</dbReference>
<dbReference type="AlphaFoldDB" id="A0A7K3WXH5"/>
<dbReference type="InterPro" id="IPR027843">
    <property type="entry name" value="DUF4440"/>
</dbReference>
<dbReference type="Pfam" id="PF14534">
    <property type="entry name" value="DUF4440"/>
    <property type="match status" value="1"/>
</dbReference>
<proteinExistence type="predicted"/>
<evidence type="ECO:0000259" key="2">
    <source>
        <dbReference type="Pfam" id="PF14534"/>
    </source>
</evidence>
<feature type="signal peptide" evidence="1">
    <location>
        <begin position="1"/>
        <end position="26"/>
    </location>
</feature>
<dbReference type="EMBL" id="JAAGVY010000049">
    <property type="protein sequence ID" value="NEN25335.1"/>
    <property type="molecule type" value="Genomic_DNA"/>
</dbReference>
<feature type="domain" description="DUF4440" evidence="2">
    <location>
        <begin position="45"/>
        <end position="152"/>
    </location>
</feature>
<dbReference type="SUPFAM" id="SSF54427">
    <property type="entry name" value="NTF2-like"/>
    <property type="match status" value="1"/>
</dbReference>
<keyword evidence="4" id="KW-1185">Reference proteome</keyword>
<evidence type="ECO:0000313" key="3">
    <source>
        <dbReference type="EMBL" id="NEN25335.1"/>
    </source>
</evidence>
<organism evidence="3 4">
    <name type="scientific">Cryomorpha ignava</name>
    <dbReference type="NCBI Taxonomy" id="101383"/>
    <lineage>
        <taxon>Bacteria</taxon>
        <taxon>Pseudomonadati</taxon>
        <taxon>Bacteroidota</taxon>
        <taxon>Flavobacteriia</taxon>
        <taxon>Flavobacteriales</taxon>
        <taxon>Cryomorphaceae</taxon>
        <taxon>Cryomorpha</taxon>
    </lineage>
</organism>
<dbReference type="CDD" id="cd13120">
    <property type="entry name" value="BF2867_like_N"/>
    <property type="match status" value="1"/>
</dbReference>
<feature type="chain" id="PRO_5029888810" evidence="1">
    <location>
        <begin position="27"/>
        <end position="158"/>
    </location>
</feature>
<dbReference type="Proteomes" id="UP000486602">
    <property type="component" value="Unassembled WGS sequence"/>
</dbReference>
<accession>A0A7K3WXH5</accession>
<evidence type="ECO:0000313" key="4">
    <source>
        <dbReference type="Proteomes" id="UP000486602"/>
    </source>
</evidence>
<sequence length="158" mass="17994">MKRFRFNKAFLLVFTALLLASCNGNITEPNEQDEVEMNKMKTEISKAMKAQEAAWNAGDIPGFMAYYKNDPEISFVSSRGVDKGYETILARYLKSYPDKATMGKLEFEILEFIPAGANNAMLIGKWTLYRENDQPGGYFSLLWENSPKGWKIIIDHTS</sequence>
<evidence type="ECO:0000256" key="1">
    <source>
        <dbReference type="SAM" id="SignalP"/>
    </source>
</evidence>
<comment type="caution">
    <text evidence="3">The sequence shown here is derived from an EMBL/GenBank/DDBJ whole genome shotgun (WGS) entry which is preliminary data.</text>
</comment>